<evidence type="ECO:0000313" key="3">
    <source>
        <dbReference type="Proteomes" id="UP000002382"/>
    </source>
</evidence>
<dbReference type="AlphaFoldDB" id="C5CEK7"/>
<accession>C5CEK7</accession>
<dbReference type="Proteomes" id="UP000002382">
    <property type="component" value="Chromosome"/>
</dbReference>
<name>C5CEK7_KOSOT</name>
<feature type="compositionally biased region" description="Acidic residues" evidence="1">
    <location>
        <begin position="94"/>
        <end position="103"/>
    </location>
</feature>
<reference evidence="2 3" key="1">
    <citation type="submission" date="2009-06" db="EMBL/GenBank/DDBJ databases">
        <title>Complete sequence of Thermotogales bacterium TBF 19.5.1.</title>
        <authorList>
            <consortium name="US DOE Joint Genome Institute"/>
            <person name="Lucas S."/>
            <person name="Copeland A."/>
            <person name="Lapidus A."/>
            <person name="Glavina del Rio T."/>
            <person name="Tice H."/>
            <person name="Bruce D."/>
            <person name="Goodwin L."/>
            <person name="Pitluck S."/>
            <person name="Chertkov O."/>
            <person name="Brettin T."/>
            <person name="Detter J.C."/>
            <person name="Han C."/>
            <person name="Schmutz J."/>
            <person name="Larimer F."/>
            <person name="Land M."/>
            <person name="Hauser L."/>
            <person name="Kyrpides N."/>
            <person name="Ovchinnikova G."/>
            <person name="Noll K."/>
        </authorList>
    </citation>
    <scope>NUCLEOTIDE SEQUENCE [LARGE SCALE GENOMIC DNA]</scope>
    <source>
        <strain evidence="3">ATCC BAA-1733 / DSM 21960 / TBF 19.5.1</strain>
    </source>
</reference>
<gene>
    <name evidence="2" type="ordered locus">Kole_0533</name>
</gene>
<evidence type="ECO:0000256" key="1">
    <source>
        <dbReference type="SAM" id="MobiDB-lite"/>
    </source>
</evidence>
<proteinExistence type="predicted"/>
<dbReference type="OrthoDB" id="47313at2"/>
<organism evidence="2 3">
    <name type="scientific">Kosmotoga olearia (strain ATCC BAA-1733 / DSM 21960 / TBF 19.5.1)</name>
    <dbReference type="NCBI Taxonomy" id="521045"/>
    <lineage>
        <taxon>Bacteria</taxon>
        <taxon>Thermotogati</taxon>
        <taxon>Thermotogota</taxon>
        <taxon>Thermotogae</taxon>
        <taxon>Kosmotogales</taxon>
        <taxon>Kosmotogaceae</taxon>
        <taxon>Kosmotoga</taxon>
    </lineage>
</organism>
<dbReference type="HOGENOM" id="CLU_2155038_0_0_0"/>
<feature type="region of interest" description="Disordered" evidence="1">
    <location>
        <begin position="83"/>
        <end position="111"/>
    </location>
</feature>
<dbReference type="RefSeq" id="WP_012745037.1">
    <property type="nucleotide sequence ID" value="NC_012785.1"/>
</dbReference>
<protein>
    <submittedName>
        <fullName evidence="2">Uncharacterized protein</fullName>
    </submittedName>
</protein>
<dbReference type="EMBL" id="CP001634">
    <property type="protein sequence ID" value="ACR79253.1"/>
    <property type="molecule type" value="Genomic_DNA"/>
</dbReference>
<sequence length="111" mass="12699">MEMENSSTPKSLDEGLIKALQSAIQKAPIRNGGKIYLTDIWVITSLPEDMIIELFRRNQFALPEGVLAVVDDRRRRKKVIYDVRETKTEKHEENPEETEDGENGDITPTTK</sequence>
<keyword evidence="3" id="KW-1185">Reference proteome</keyword>
<reference evidence="2 3" key="2">
    <citation type="journal article" date="2011" name="J. Bacteriol.">
        <title>Genome Sequence of Kosmotoga olearia Strain TBF 19.5.1, a Thermophilic Bacterium with a Wide Growth Temperature Range, Isolated from the Troll B Oil Platform in the North Sea.</title>
        <authorList>
            <person name="Swithers K.S."/>
            <person name="Dipippo J.L."/>
            <person name="Bruce D.C."/>
            <person name="Detter C."/>
            <person name="Tapia R."/>
            <person name="Han S."/>
            <person name="Goodwin L.A."/>
            <person name="Han J."/>
            <person name="Woyke T."/>
            <person name="Pitluck S."/>
            <person name="Pennacchio L."/>
            <person name="Nolan M."/>
            <person name="Mikhailova N."/>
            <person name="Land M.L."/>
            <person name="Nesbo C.L."/>
            <person name="Gogarten J.P."/>
            <person name="Noll K.M."/>
        </authorList>
    </citation>
    <scope>NUCLEOTIDE SEQUENCE [LARGE SCALE GENOMIC DNA]</scope>
    <source>
        <strain evidence="3">ATCC BAA-1733 / DSM 21960 / TBF 19.5.1</strain>
    </source>
</reference>
<dbReference type="STRING" id="521045.Kole_0533"/>
<dbReference type="KEGG" id="kol:Kole_0533"/>
<evidence type="ECO:0000313" key="2">
    <source>
        <dbReference type="EMBL" id="ACR79253.1"/>
    </source>
</evidence>
<feature type="compositionally biased region" description="Basic and acidic residues" evidence="1">
    <location>
        <begin position="83"/>
        <end position="93"/>
    </location>
</feature>
<dbReference type="eggNOG" id="ENOG5033FAT">
    <property type="taxonomic scope" value="Bacteria"/>
</dbReference>